<evidence type="ECO:0000313" key="2">
    <source>
        <dbReference type="Proteomes" id="UP001152888"/>
    </source>
</evidence>
<name>A0A9P0LLU8_ACAOB</name>
<dbReference type="EMBL" id="CAKOFQ010007232">
    <property type="protein sequence ID" value="CAH1995567.1"/>
    <property type="molecule type" value="Genomic_DNA"/>
</dbReference>
<sequence length="62" mass="7033">MLCPHKFRLNHSPAAWYRTVQAVVATHCIVRNKNQILSANSFDKNSEVLNVLNCTSVKCFIT</sequence>
<dbReference type="Proteomes" id="UP001152888">
    <property type="component" value="Unassembled WGS sequence"/>
</dbReference>
<proteinExistence type="predicted"/>
<gene>
    <name evidence="1" type="ORF">ACAOBT_LOCUS22684</name>
</gene>
<reference evidence="1" key="1">
    <citation type="submission" date="2022-03" db="EMBL/GenBank/DDBJ databases">
        <authorList>
            <person name="Sayadi A."/>
        </authorList>
    </citation>
    <scope>NUCLEOTIDE SEQUENCE</scope>
</reference>
<dbReference type="AlphaFoldDB" id="A0A9P0LLU8"/>
<comment type="caution">
    <text evidence="1">The sequence shown here is derived from an EMBL/GenBank/DDBJ whole genome shotgun (WGS) entry which is preliminary data.</text>
</comment>
<protein>
    <submittedName>
        <fullName evidence="1">Uncharacterized protein</fullName>
    </submittedName>
</protein>
<accession>A0A9P0LLU8</accession>
<evidence type="ECO:0000313" key="1">
    <source>
        <dbReference type="EMBL" id="CAH1995567.1"/>
    </source>
</evidence>
<organism evidence="1 2">
    <name type="scientific">Acanthoscelides obtectus</name>
    <name type="common">Bean weevil</name>
    <name type="synonym">Bruchus obtectus</name>
    <dbReference type="NCBI Taxonomy" id="200917"/>
    <lineage>
        <taxon>Eukaryota</taxon>
        <taxon>Metazoa</taxon>
        <taxon>Ecdysozoa</taxon>
        <taxon>Arthropoda</taxon>
        <taxon>Hexapoda</taxon>
        <taxon>Insecta</taxon>
        <taxon>Pterygota</taxon>
        <taxon>Neoptera</taxon>
        <taxon>Endopterygota</taxon>
        <taxon>Coleoptera</taxon>
        <taxon>Polyphaga</taxon>
        <taxon>Cucujiformia</taxon>
        <taxon>Chrysomeloidea</taxon>
        <taxon>Chrysomelidae</taxon>
        <taxon>Bruchinae</taxon>
        <taxon>Bruchini</taxon>
        <taxon>Acanthoscelides</taxon>
    </lineage>
</organism>
<keyword evidence="2" id="KW-1185">Reference proteome</keyword>